<dbReference type="Pfam" id="PF00439">
    <property type="entry name" value="Bromodomain"/>
    <property type="match status" value="1"/>
</dbReference>
<dbReference type="InterPro" id="IPR038336">
    <property type="entry name" value="NET_sf"/>
</dbReference>
<dbReference type="SMART" id="SM00297">
    <property type="entry name" value="BROMO"/>
    <property type="match status" value="1"/>
</dbReference>
<dbReference type="InterPro" id="IPR027353">
    <property type="entry name" value="NET_dom"/>
</dbReference>
<sequence length="344" mass="40153">MDPNPDTIKEDLNRFRYSVSENVNKVQKLEEQVAKVEKFYRSSKAQVNNVKDKGREKLVIGSRRSQQGASSKEPNSSNAMQEVMQQFSTIFHQIAEHKWAWPFLDPVDVEGLELHDYHEIIAKPMDFSTIEKKMNAKDGSGYKNVREIYSDVRLIFKNAMKYNNEKHDIHIMAKSLLEKFEKKWLQLLPKVAQAESEQLKEEANAQLEKQLAQEATYANMAKDISLSLCEVEVQLKNLKEMVIEKCRKISIRERLELVKSFNRLNFDNLNKALQIICENDPTFKPNDLEVNLDLDNQTDYTVWKLNVFVKKALEEQDRNAAEEITVHQNGNFEEKKSTNKRRKL</sequence>
<evidence type="ECO:0008006" key="10">
    <source>
        <dbReference type="Google" id="ProtNLM"/>
    </source>
</evidence>
<dbReference type="InterPro" id="IPR036427">
    <property type="entry name" value="Bromodomain-like_sf"/>
</dbReference>
<dbReference type="PROSITE" id="PS50014">
    <property type="entry name" value="BROMODOMAIN_2"/>
    <property type="match status" value="1"/>
</dbReference>
<feature type="domain" description="Bromo" evidence="6">
    <location>
        <begin position="95"/>
        <end position="170"/>
    </location>
</feature>
<dbReference type="PROSITE" id="PS51525">
    <property type="entry name" value="NET"/>
    <property type="match status" value="1"/>
</dbReference>
<keyword evidence="2 4" id="KW-0103">Bromodomain</keyword>
<accession>A0AAN9MMF2</accession>
<dbReference type="EMBL" id="JAYMYR010000007">
    <property type="protein sequence ID" value="KAK7354793.1"/>
    <property type="molecule type" value="Genomic_DNA"/>
</dbReference>
<feature type="region of interest" description="Disordered" evidence="5">
    <location>
        <begin position="45"/>
        <end position="78"/>
    </location>
</feature>
<feature type="domain" description="NET" evidence="7">
    <location>
        <begin position="239"/>
        <end position="320"/>
    </location>
</feature>
<evidence type="ECO:0000256" key="2">
    <source>
        <dbReference type="ARBA" id="ARBA00023117"/>
    </source>
</evidence>
<dbReference type="Gene3D" id="1.20.920.10">
    <property type="entry name" value="Bromodomain-like"/>
    <property type="match status" value="1"/>
</dbReference>
<dbReference type="Gene3D" id="1.20.1270.220">
    <property type="match status" value="1"/>
</dbReference>
<gene>
    <name evidence="8" type="ORF">VNO80_20285</name>
</gene>
<dbReference type="Pfam" id="PF17035">
    <property type="entry name" value="BET"/>
    <property type="match status" value="1"/>
</dbReference>
<dbReference type="PRINTS" id="PR00503">
    <property type="entry name" value="BROMODOMAIN"/>
</dbReference>
<name>A0AAN9MMF2_PHACN</name>
<dbReference type="AlphaFoldDB" id="A0AAN9MMF2"/>
<dbReference type="Proteomes" id="UP001374584">
    <property type="component" value="Unassembled WGS sequence"/>
</dbReference>
<evidence type="ECO:0000313" key="9">
    <source>
        <dbReference type="Proteomes" id="UP001374584"/>
    </source>
</evidence>
<keyword evidence="9" id="KW-1185">Reference proteome</keyword>
<feature type="compositionally biased region" description="Polar residues" evidence="5">
    <location>
        <begin position="63"/>
        <end position="78"/>
    </location>
</feature>
<dbReference type="InterPro" id="IPR001487">
    <property type="entry name" value="Bromodomain"/>
</dbReference>
<organism evidence="8 9">
    <name type="scientific">Phaseolus coccineus</name>
    <name type="common">Scarlet runner bean</name>
    <name type="synonym">Phaseolus multiflorus</name>
    <dbReference type="NCBI Taxonomy" id="3886"/>
    <lineage>
        <taxon>Eukaryota</taxon>
        <taxon>Viridiplantae</taxon>
        <taxon>Streptophyta</taxon>
        <taxon>Embryophyta</taxon>
        <taxon>Tracheophyta</taxon>
        <taxon>Spermatophyta</taxon>
        <taxon>Magnoliopsida</taxon>
        <taxon>eudicotyledons</taxon>
        <taxon>Gunneridae</taxon>
        <taxon>Pentapetalae</taxon>
        <taxon>rosids</taxon>
        <taxon>fabids</taxon>
        <taxon>Fabales</taxon>
        <taxon>Fabaceae</taxon>
        <taxon>Papilionoideae</taxon>
        <taxon>50 kb inversion clade</taxon>
        <taxon>NPAAA clade</taxon>
        <taxon>indigoferoid/millettioid clade</taxon>
        <taxon>Phaseoleae</taxon>
        <taxon>Phaseolus</taxon>
    </lineage>
</organism>
<reference evidence="8 9" key="1">
    <citation type="submission" date="2024-01" db="EMBL/GenBank/DDBJ databases">
        <title>The genomes of 5 underutilized Papilionoideae crops provide insights into root nodulation and disease resistanc.</title>
        <authorList>
            <person name="Jiang F."/>
        </authorList>
    </citation>
    <scope>NUCLEOTIDE SEQUENCE [LARGE SCALE GENOMIC DNA]</scope>
    <source>
        <strain evidence="8">JINMINGXINNONG_FW02</strain>
        <tissue evidence="8">Leaves</tissue>
    </source>
</reference>
<comment type="caution">
    <text evidence="8">The sequence shown here is derived from an EMBL/GenBank/DDBJ whole genome shotgun (WGS) entry which is preliminary data.</text>
</comment>
<keyword evidence="1" id="KW-0805">Transcription regulation</keyword>
<evidence type="ECO:0000259" key="6">
    <source>
        <dbReference type="PROSITE" id="PS50014"/>
    </source>
</evidence>
<evidence type="ECO:0000256" key="1">
    <source>
        <dbReference type="ARBA" id="ARBA00023015"/>
    </source>
</evidence>
<evidence type="ECO:0000259" key="7">
    <source>
        <dbReference type="PROSITE" id="PS51525"/>
    </source>
</evidence>
<evidence type="ECO:0000256" key="5">
    <source>
        <dbReference type="SAM" id="MobiDB-lite"/>
    </source>
</evidence>
<protein>
    <recommendedName>
        <fullName evidence="10">Transcription factor GTE1</fullName>
    </recommendedName>
</protein>
<evidence type="ECO:0000256" key="4">
    <source>
        <dbReference type="PROSITE-ProRule" id="PRU00035"/>
    </source>
</evidence>
<evidence type="ECO:0000256" key="3">
    <source>
        <dbReference type="ARBA" id="ARBA00023163"/>
    </source>
</evidence>
<dbReference type="SUPFAM" id="SSF47370">
    <property type="entry name" value="Bromodomain"/>
    <property type="match status" value="1"/>
</dbReference>
<dbReference type="PANTHER" id="PTHR45926">
    <property type="entry name" value="OSJNBA0053K19.4 PROTEIN"/>
    <property type="match status" value="1"/>
</dbReference>
<proteinExistence type="predicted"/>
<keyword evidence="3" id="KW-0804">Transcription</keyword>
<evidence type="ECO:0000313" key="8">
    <source>
        <dbReference type="EMBL" id="KAK7354793.1"/>
    </source>
</evidence>